<evidence type="ECO:0000313" key="4">
    <source>
        <dbReference type="EMBL" id="KAK4151481.1"/>
    </source>
</evidence>
<dbReference type="PANTHER" id="PTHR34883:SF8">
    <property type="entry name" value="EXTRACELLULAR SERINE-RICH PROTEIN (AFU_ORTHOLOGUE AFUA_6G00670)"/>
    <property type="match status" value="1"/>
</dbReference>
<evidence type="ECO:0000256" key="1">
    <source>
        <dbReference type="SAM" id="MobiDB-lite"/>
    </source>
</evidence>
<dbReference type="CDD" id="cd00920">
    <property type="entry name" value="Cupredoxin"/>
    <property type="match status" value="1"/>
</dbReference>
<dbReference type="Proteomes" id="UP001302745">
    <property type="component" value="Unassembled WGS sequence"/>
</dbReference>
<dbReference type="InterPro" id="IPR052953">
    <property type="entry name" value="Ser-rich/MCO-related"/>
</dbReference>
<feature type="signal peptide" evidence="3">
    <location>
        <begin position="1"/>
        <end position="19"/>
    </location>
</feature>
<dbReference type="SUPFAM" id="SSF49503">
    <property type="entry name" value="Cupredoxins"/>
    <property type="match status" value="1"/>
</dbReference>
<reference evidence="4" key="1">
    <citation type="journal article" date="2023" name="Mol. Phylogenet. Evol.">
        <title>Genome-scale phylogeny and comparative genomics of the fungal order Sordariales.</title>
        <authorList>
            <person name="Hensen N."/>
            <person name="Bonometti L."/>
            <person name="Westerberg I."/>
            <person name="Brannstrom I.O."/>
            <person name="Guillou S."/>
            <person name="Cros-Aarteil S."/>
            <person name="Calhoun S."/>
            <person name="Haridas S."/>
            <person name="Kuo A."/>
            <person name="Mondo S."/>
            <person name="Pangilinan J."/>
            <person name="Riley R."/>
            <person name="LaButti K."/>
            <person name="Andreopoulos B."/>
            <person name="Lipzen A."/>
            <person name="Chen C."/>
            <person name="Yan M."/>
            <person name="Daum C."/>
            <person name="Ng V."/>
            <person name="Clum A."/>
            <person name="Steindorff A."/>
            <person name="Ohm R.A."/>
            <person name="Martin F."/>
            <person name="Silar P."/>
            <person name="Natvig D.O."/>
            <person name="Lalanne C."/>
            <person name="Gautier V."/>
            <person name="Ament-Velasquez S.L."/>
            <person name="Kruys A."/>
            <person name="Hutchinson M.I."/>
            <person name="Powell A.J."/>
            <person name="Barry K."/>
            <person name="Miller A.N."/>
            <person name="Grigoriev I.V."/>
            <person name="Debuchy R."/>
            <person name="Gladieux P."/>
            <person name="Hiltunen Thoren M."/>
            <person name="Johannesson H."/>
        </authorList>
    </citation>
    <scope>NUCLEOTIDE SEQUENCE</scope>
    <source>
        <strain evidence="4">CBS 538.74</strain>
    </source>
</reference>
<keyword evidence="2" id="KW-0812">Transmembrane</keyword>
<dbReference type="Gene3D" id="2.60.40.420">
    <property type="entry name" value="Cupredoxins - blue copper proteins"/>
    <property type="match status" value="1"/>
</dbReference>
<accession>A0AAN6VIJ0</accession>
<evidence type="ECO:0000256" key="2">
    <source>
        <dbReference type="SAM" id="Phobius"/>
    </source>
</evidence>
<dbReference type="InterPro" id="IPR008972">
    <property type="entry name" value="Cupredoxin"/>
</dbReference>
<feature type="region of interest" description="Disordered" evidence="1">
    <location>
        <begin position="21"/>
        <end position="45"/>
    </location>
</feature>
<evidence type="ECO:0008006" key="6">
    <source>
        <dbReference type="Google" id="ProtNLM"/>
    </source>
</evidence>
<feature type="transmembrane region" description="Helical" evidence="2">
    <location>
        <begin position="220"/>
        <end position="243"/>
    </location>
</feature>
<feature type="compositionally biased region" description="Low complexity" evidence="1">
    <location>
        <begin position="29"/>
        <end position="45"/>
    </location>
</feature>
<dbReference type="EMBL" id="MU857014">
    <property type="protein sequence ID" value="KAK4151481.1"/>
    <property type="molecule type" value="Genomic_DNA"/>
</dbReference>
<organism evidence="4 5">
    <name type="scientific">Chaetomidium leptoderma</name>
    <dbReference type="NCBI Taxonomy" id="669021"/>
    <lineage>
        <taxon>Eukaryota</taxon>
        <taxon>Fungi</taxon>
        <taxon>Dikarya</taxon>
        <taxon>Ascomycota</taxon>
        <taxon>Pezizomycotina</taxon>
        <taxon>Sordariomycetes</taxon>
        <taxon>Sordariomycetidae</taxon>
        <taxon>Sordariales</taxon>
        <taxon>Chaetomiaceae</taxon>
        <taxon>Chaetomidium</taxon>
    </lineage>
</organism>
<dbReference type="CDD" id="cd12087">
    <property type="entry name" value="TM_EGFR-like"/>
    <property type="match status" value="1"/>
</dbReference>
<feature type="region of interest" description="Disordered" evidence="1">
    <location>
        <begin position="299"/>
        <end position="318"/>
    </location>
</feature>
<keyword evidence="2" id="KW-1133">Transmembrane helix</keyword>
<keyword evidence="2" id="KW-0472">Membrane</keyword>
<protein>
    <recommendedName>
        <fullName evidence="6">Extracellular serine-rich protein</fullName>
    </recommendedName>
</protein>
<reference evidence="4" key="2">
    <citation type="submission" date="2023-05" db="EMBL/GenBank/DDBJ databases">
        <authorList>
            <consortium name="Lawrence Berkeley National Laboratory"/>
            <person name="Steindorff A."/>
            <person name="Hensen N."/>
            <person name="Bonometti L."/>
            <person name="Westerberg I."/>
            <person name="Brannstrom I.O."/>
            <person name="Guillou S."/>
            <person name="Cros-Aarteil S."/>
            <person name="Calhoun S."/>
            <person name="Haridas S."/>
            <person name="Kuo A."/>
            <person name="Mondo S."/>
            <person name="Pangilinan J."/>
            <person name="Riley R."/>
            <person name="Labutti K."/>
            <person name="Andreopoulos B."/>
            <person name="Lipzen A."/>
            <person name="Chen C."/>
            <person name="Yanf M."/>
            <person name="Daum C."/>
            <person name="Ng V."/>
            <person name="Clum A."/>
            <person name="Ohm R."/>
            <person name="Martin F."/>
            <person name="Silar P."/>
            <person name="Natvig D."/>
            <person name="Lalanne C."/>
            <person name="Gautier V."/>
            <person name="Ament-Velasquez S.L."/>
            <person name="Kruys A."/>
            <person name="Hutchinson M.I."/>
            <person name="Powell A.J."/>
            <person name="Barry K."/>
            <person name="Miller A.N."/>
            <person name="Grigoriev I.V."/>
            <person name="Debuchy R."/>
            <person name="Gladieux P."/>
            <person name="Thoren M.H."/>
            <person name="Johannesson H."/>
        </authorList>
    </citation>
    <scope>NUCLEOTIDE SEQUENCE</scope>
    <source>
        <strain evidence="4">CBS 538.74</strain>
    </source>
</reference>
<feature type="compositionally biased region" description="Polar residues" evidence="1">
    <location>
        <begin position="303"/>
        <end position="312"/>
    </location>
</feature>
<gene>
    <name evidence="4" type="ORF">C8A00DRAFT_35885</name>
</gene>
<feature type="region of interest" description="Disordered" evidence="1">
    <location>
        <begin position="177"/>
        <end position="210"/>
    </location>
</feature>
<proteinExistence type="predicted"/>
<name>A0AAN6VIJ0_9PEZI</name>
<dbReference type="PANTHER" id="PTHR34883">
    <property type="entry name" value="SERINE-RICH PROTEIN, PUTATIVE-RELATED-RELATED"/>
    <property type="match status" value="1"/>
</dbReference>
<keyword evidence="5" id="KW-1185">Reference proteome</keyword>
<keyword evidence="3" id="KW-0732">Signal</keyword>
<evidence type="ECO:0000256" key="3">
    <source>
        <dbReference type="SAM" id="SignalP"/>
    </source>
</evidence>
<sequence length="441" mass="43711">MLTLQRLAVFAALAVTAVAQERAGEPSPTTVESSGSKTTSGGSSGPATVTIAVGANGHVFTPNTATAKVGDIIRFNFYPSNHRVARAEFKWPCIPYELANINKPGFDSGTFTPQVVSNDPPHYEVRVNDTEPLFFYCAAPHSCVDYHMIGVINPNKTQSLAAQQDYADKVTYQLAPGDQFPSETPIPKPNPGSGDGPTDPGNGNGGGGGGGGGGGLSGGAIAGIVIGAAAVIILGAALVYLCGRRGGFDKAYRKSGLPTTTTSAAAAGGGGGGGGGAGGVAGVGPGAGAPGSPDMVEGYYANGGNNPKSPGQASAAAFGGDGTYRNSMHGYYPGTSPSPGLPPYGFAGAGAAAGAAAAVPGAGGQHGYGYGHGGHGGEGVYGSPHSSPRADQYTPFIQPPPVELPTGDAPVSTQSPPPGYQGSELWGTPGQEGQYRHGAKP</sequence>
<evidence type="ECO:0000313" key="5">
    <source>
        <dbReference type="Proteomes" id="UP001302745"/>
    </source>
</evidence>
<feature type="chain" id="PRO_5042864073" description="Extracellular serine-rich protein" evidence="3">
    <location>
        <begin position="20"/>
        <end position="441"/>
    </location>
</feature>
<feature type="region of interest" description="Disordered" evidence="1">
    <location>
        <begin position="379"/>
        <end position="441"/>
    </location>
</feature>
<dbReference type="AlphaFoldDB" id="A0AAN6VIJ0"/>
<comment type="caution">
    <text evidence="4">The sequence shown here is derived from an EMBL/GenBank/DDBJ whole genome shotgun (WGS) entry which is preliminary data.</text>
</comment>